<organism evidence="2 3">
    <name type="scientific">Legionella micdadei</name>
    <name type="common">Tatlockia micdadei</name>
    <dbReference type="NCBI Taxonomy" id="451"/>
    <lineage>
        <taxon>Bacteria</taxon>
        <taxon>Pseudomonadati</taxon>
        <taxon>Pseudomonadota</taxon>
        <taxon>Gammaproteobacteria</taxon>
        <taxon>Legionellales</taxon>
        <taxon>Legionellaceae</taxon>
        <taxon>Legionella</taxon>
    </lineage>
</organism>
<reference evidence="3" key="1">
    <citation type="submission" date="2014-09" db="EMBL/GenBank/DDBJ databases">
        <authorList>
            <person name="Gomez-Valero L."/>
        </authorList>
    </citation>
    <scope>NUCLEOTIDE SEQUENCE [LARGE SCALE GENOMIC DNA]</scope>
    <source>
        <strain evidence="3">ATCC33218</strain>
    </source>
</reference>
<evidence type="ECO:0000313" key="2">
    <source>
        <dbReference type="EMBL" id="CEG62162.1"/>
    </source>
</evidence>
<gene>
    <name evidence="2" type="ORF">LMI_2927</name>
</gene>
<sequence length="55" mass="6187">MTDEPDLLMEKLSKPTLLLREETPAITTKPKLLESHTDVGREEPYCDRSTASKNG</sequence>
<dbReference type="KEGG" id="tmc:LMI_2927"/>
<feature type="region of interest" description="Disordered" evidence="1">
    <location>
        <begin position="23"/>
        <end position="55"/>
    </location>
</feature>
<dbReference type="Proteomes" id="UP000032414">
    <property type="component" value="Chromosome I"/>
</dbReference>
<dbReference type="AlphaFoldDB" id="A0A098GJK2"/>
<evidence type="ECO:0000313" key="3">
    <source>
        <dbReference type="Proteomes" id="UP000032414"/>
    </source>
</evidence>
<dbReference type="EMBL" id="LN614830">
    <property type="protein sequence ID" value="CEG62162.1"/>
    <property type="molecule type" value="Genomic_DNA"/>
</dbReference>
<protein>
    <submittedName>
        <fullName evidence="2">Uncharacterized protein</fullName>
    </submittedName>
</protein>
<evidence type="ECO:0000256" key="1">
    <source>
        <dbReference type="SAM" id="MobiDB-lite"/>
    </source>
</evidence>
<name>A0A098GJK2_LEGMI</name>
<proteinExistence type="predicted"/>
<accession>A0A098GJK2</accession>
<feature type="compositionally biased region" description="Basic and acidic residues" evidence="1">
    <location>
        <begin position="31"/>
        <end position="46"/>
    </location>
</feature>
<dbReference type="HOGENOM" id="CLU_3030908_0_0_6"/>